<gene>
    <name evidence="1" type="ORF">DFL_007322</name>
</gene>
<sequence>MGYTHPDVSLSTSAALKELENLTNPEIDRVAAIPNIVFTVLEVAKSVAVLEGEVARLKERNTLLRLQLHNSHLGRTEALLIPAIVPQELRRAMPRTLNDLNVFNGKTVNTLILKVSTFQVLCISPSVRFSLNVKFTKPAEQCDAALGALGLEINGKAGAYAKRGIIAEELGVRLP</sequence>
<dbReference type="GeneID" id="93589633"/>
<dbReference type="VEuPathDB" id="FungiDB:DFL_007322"/>
<evidence type="ECO:0000313" key="1">
    <source>
        <dbReference type="EMBL" id="RVD82912.1"/>
    </source>
</evidence>
<comment type="caution">
    <text evidence="1">The sequence shown here is derived from an EMBL/GenBank/DDBJ whole genome shotgun (WGS) entry which is preliminary data.</text>
</comment>
<accession>A0A436ZVP9</accession>
<reference evidence="1 2" key="1">
    <citation type="submission" date="2019-01" db="EMBL/GenBank/DDBJ databases">
        <title>Intercellular communication is required for trap formation in the nematode-trapping fungus Duddingtonia flagrans.</title>
        <authorList>
            <person name="Youssar L."/>
            <person name="Wernet V."/>
            <person name="Hensel N."/>
            <person name="Hildebrandt H.-G."/>
            <person name="Fischer R."/>
        </authorList>
    </citation>
    <scope>NUCLEOTIDE SEQUENCE [LARGE SCALE GENOMIC DNA]</scope>
    <source>
        <strain evidence="1 2">CBS H-5679</strain>
    </source>
</reference>
<evidence type="ECO:0000313" key="2">
    <source>
        <dbReference type="Proteomes" id="UP000283090"/>
    </source>
</evidence>
<dbReference type="EMBL" id="SAEB01000009">
    <property type="protein sequence ID" value="RVD82912.1"/>
    <property type="molecule type" value="Genomic_DNA"/>
</dbReference>
<dbReference type="RefSeq" id="XP_067488456.1">
    <property type="nucleotide sequence ID" value="XM_067636886.1"/>
</dbReference>
<dbReference type="Proteomes" id="UP000283090">
    <property type="component" value="Unassembled WGS sequence"/>
</dbReference>
<dbReference type="OrthoDB" id="5295221at2759"/>
<dbReference type="AlphaFoldDB" id="A0A436ZVP9"/>
<proteinExistence type="predicted"/>
<protein>
    <submittedName>
        <fullName evidence="1">Uncharacterized protein</fullName>
    </submittedName>
</protein>
<keyword evidence="2" id="KW-1185">Reference proteome</keyword>
<name>A0A436ZVP9_ARTFL</name>
<organism evidence="1 2">
    <name type="scientific">Arthrobotrys flagrans</name>
    <name type="common">Nematode-trapping fungus</name>
    <name type="synonym">Trichothecium flagrans</name>
    <dbReference type="NCBI Taxonomy" id="97331"/>
    <lineage>
        <taxon>Eukaryota</taxon>
        <taxon>Fungi</taxon>
        <taxon>Dikarya</taxon>
        <taxon>Ascomycota</taxon>
        <taxon>Pezizomycotina</taxon>
        <taxon>Orbiliomycetes</taxon>
        <taxon>Orbiliales</taxon>
        <taxon>Orbiliaceae</taxon>
        <taxon>Arthrobotrys</taxon>
    </lineage>
</organism>